<organism evidence="1 2">
    <name type="scientific">Nonomuraea terrae</name>
    <dbReference type="NCBI Taxonomy" id="2530383"/>
    <lineage>
        <taxon>Bacteria</taxon>
        <taxon>Bacillati</taxon>
        <taxon>Actinomycetota</taxon>
        <taxon>Actinomycetes</taxon>
        <taxon>Streptosporangiales</taxon>
        <taxon>Streptosporangiaceae</taxon>
        <taxon>Nonomuraea</taxon>
    </lineage>
</organism>
<dbReference type="AlphaFoldDB" id="A0A4R4Z1V7"/>
<evidence type="ECO:0000313" key="2">
    <source>
        <dbReference type="Proteomes" id="UP000295302"/>
    </source>
</evidence>
<keyword evidence="2" id="KW-1185">Reference proteome</keyword>
<comment type="caution">
    <text evidence="1">The sequence shown here is derived from an EMBL/GenBank/DDBJ whole genome shotgun (WGS) entry which is preliminary data.</text>
</comment>
<accession>A0A4R4Z1V7</accession>
<name>A0A4R4Z1V7_9ACTN</name>
<dbReference type="EMBL" id="SMKQ01000028">
    <property type="protein sequence ID" value="TDD50022.1"/>
    <property type="molecule type" value="Genomic_DNA"/>
</dbReference>
<protein>
    <submittedName>
        <fullName evidence="1">Uncharacterized protein</fullName>
    </submittedName>
</protein>
<gene>
    <name evidence="1" type="ORF">E1286_12865</name>
</gene>
<dbReference type="OrthoDB" id="3481194at2"/>
<dbReference type="RefSeq" id="WP_132612038.1">
    <property type="nucleotide sequence ID" value="NZ_SMKQ01000028.1"/>
</dbReference>
<sequence length="108" mass="11766">MPEIESHRSIEYQVVDRGPQKEGFTVDKSPTEDGLEVSGVCPACHGRTTTPWSYGIAGGKGVFRKKRENAQPSGPRTVACECGYAHPNRPETAWNVGCGAYWTVELPS</sequence>
<evidence type="ECO:0000313" key="1">
    <source>
        <dbReference type="EMBL" id="TDD50022.1"/>
    </source>
</evidence>
<reference evidence="1 2" key="1">
    <citation type="submission" date="2019-03" db="EMBL/GenBank/DDBJ databases">
        <title>Draft genome sequences of novel Actinobacteria.</title>
        <authorList>
            <person name="Sahin N."/>
            <person name="Ay H."/>
            <person name="Saygin H."/>
        </authorList>
    </citation>
    <scope>NUCLEOTIDE SEQUENCE [LARGE SCALE GENOMIC DNA]</scope>
    <source>
        <strain evidence="1 2">CH32</strain>
    </source>
</reference>
<dbReference type="Proteomes" id="UP000295302">
    <property type="component" value="Unassembled WGS sequence"/>
</dbReference>
<proteinExistence type="predicted"/>